<feature type="compositionally biased region" description="Acidic residues" evidence="1">
    <location>
        <begin position="215"/>
        <end position="252"/>
    </location>
</feature>
<evidence type="ECO:0000313" key="3">
    <source>
        <dbReference type="Proteomes" id="UP000186817"/>
    </source>
</evidence>
<dbReference type="OrthoDB" id="444826at2759"/>
<dbReference type="AlphaFoldDB" id="A0A1Q9D7Z5"/>
<feature type="region of interest" description="Disordered" evidence="1">
    <location>
        <begin position="209"/>
        <end position="268"/>
    </location>
</feature>
<gene>
    <name evidence="2" type="ORF">AK812_SmicGene26991</name>
</gene>
<proteinExistence type="predicted"/>
<dbReference type="Proteomes" id="UP000186817">
    <property type="component" value="Unassembled WGS sequence"/>
</dbReference>
<comment type="caution">
    <text evidence="2">The sequence shown here is derived from an EMBL/GenBank/DDBJ whole genome shotgun (WGS) entry which is preliminary data.</text>
</comment>
<dbReference type="EMBL" id="LSRX01000670">
    <property type="protein sequence ID" value="OLP91332.1"/>
    <property type="molecule type" value="Genomic_DNA"/>
</dbReference>
<name>A0A1Q9D7Z5_SYMMI</name>
<evidence type="ECO:0000313" key="2">
    <source>
        <dbReference type="EMBL" id="OLP91332.1"/>
    </source>
</evidence>
<evidence type="ECO:0000256" key="1">
    <source>
        <dbReference type="SAM" id="MobiDB-lite"/>
    </source>
</evidence>
<protein>
    <submittedName>
        <fullName evidence="2">Uncharacterized protein</fullName>
    </submittedName>
</protein>
<accession>A0A1Q9D7Z5</accession>
<sequence>MDSFRLLQSAGLQDMPLAFFHQVQAVLWPEANMPHDILTAAEIEVIVKNYKEGGSVRQLARKWDEFDRAVDAEWEMAKEPGPNTKALADFYFCMAQYQAWWDGFDCSKEVDEVLAGGLTSLDVVPLDNRGEPNKTVPVQNLKEVTKYFEEIDITPKPGMIYCTSHSLKMFMSYINRRHDGSKRKEHRLKAIFDAVGRYWPAKVRSRRSLAVPAVEQEDEEEEQEEEEGEDEEEETMTEPEDENGQVCEDDAYLAESMGLVSGSPQPPSAYVGTVAYELDAETEQVVPYEACLLKTSIW</sequence>
<keyword evidence="3" id="KW-1185">Reference proteome</keyword>
<reference evidence="2 3" key="1">
    <citation type="submission" date="2016-02" db="EMBL/GenBank/DDBJ databases">
        <title>Genome analysis of coral dinoflagellate symbionts highlights evolutionary adaptations to a symbiotic lifestyle.</title>
        <authorList>
            <person name="Aranda M."/>
            <person name="Li Y."/>
            <person name="Liew Y.J."/>
            <person name="Baumgarten S."/>
            <person name="Simakov O."/>
            <person name="Wilson M."/>
            <person name="Piel J."/>
            <person name="Ashoor H."/>
            <person name="Bougouffa S."/>
            <person name="Bajic V.B."/>
            <person name="Ryu T."/>
            <person name="Ravasi T."/>
            <person name="Bayer T."/>
            <person name="Micklem G."/>
            <person name="Kim H."/>
            <person name="Bhak J."/>
            <person name="Lajeunesse T.C."/>
            <person name="Voolstra C.R."/>
        </authorList>
    </citation>
    <scope>NUCLEOTIDE SEQUENCE [LARGE SCALE GENOMIC DNA]</scope>
    <source>
        <strain evidence="2 3">CCMP2467</strain>
    </source>
</reference>
<organism evidence="2 3">
    <name type="scientific">Symbiodinium microadriaticum</name>
    <name type="common">Dinoflagellate</name>
    <name type="synonym">Zooxanthella microadriatica</name>
    <dbReference type="NCBI Taxonomy" id="2951"/>
    <lineage>
        <taxon>Eukaryota</taxon>
        <taxon>Sar</taxon>
        <taxon>Alveolata</taxon>
        <taxon>Dinophyceae</taxon>
        <taxon>Suessiales</taxon>
        <taxon>Symbiodiniaceae</taxon>
        <taxon>Symbiodinium</taxon>
    </lineage>
</organism>